<accession>A0A399SPU9</accession>
<dbReference type="Proteomes" id="UP000266634">
    <property type="component" value="Unassembled WGS sequence"/>
</dbReference>
<feature type="compositionally biased region" description="Basic and acidic residues" evidence="1">
    <location>
        <begin position="1"/>
        <end position="17"/>
    </location>
</feature>
<evidence type="ECO:0000256" key="1">
    <source>
        <dbReference type="SAM" id="MobiDB-lite"/>
    </source>
</evidence>
<evidence type="ECO:0000313" key="2">
    <source>
        <dbReference type="EMBL" id="RIJ43855.1"/>
    </source>
</evidence>
<proteinExistence type="predicted"/>
<evidence type="ECO:0000313" key="3">
    <source>
        <dbReference type="Proteomes" id="UP000266634"/>
    </source>
</evidence>
<reference evidence="2 3" key="1">
    <citation type="submission" date="2018-08" db="EMBL/GenBank/DDBJ databases">
        <title>Genome Sequence of Clavibacter michiganensis Subspecies type strains, and the Atypical Peach-Colored Strains Isolated from Tomato.</title>
        <authorList>
            <person name="Osdaghi E."/>
            <person name="Portier P."/>
            <person name="Briand M."/>
            <person name="Jacques M.-A."/>
        </authorList>
    </citation>
    <scope>NUCLEOTIDE SEQUENCE [LARGE SCALE GENOMIC DNA]</scope>
    <source>
        <strain evidence="2 3">CFBP 6488</strain>
    </source>
</reference>
<protein>
    <submittedName>
        <fullName evidence="2">Uncharacterized protein</fullName>
    </submittedName>
</protein>
<comment type="caution">
    <text evidence="2">The sequence shown here is derived from an EMBL/GenBank/DDBJ whole genome shotgun (WGS) entry which is preliminary data.</text>
</comment>
<gene>
    <name evidence="2" type="ORF">DZF93_05005</name>
</gene>
<name>A0A399SPU9_9MICO</name>
<dbReference type="RefSeq" id="WP_094171471.1">
    <property type="nucleotide sequence ID" value="NZ_JBHRUE010000008.1"/>
</dbReference>
<feature type="region of interest" description="Disordered" evidence="1">
    <location>
        <begin position="1"/>
        <end position="30"/>
    </location>
</feature>
<dbReference type="EMBL" id="QWEA01000124">
    <property type="protein sequence ID" value="RIJ43855.1"/>
    <property type="molecule type" value="Genomic_DNA"/>
</dbReference>
<organism evidence="2 3">
    <name type="scientific">Clavibacter michiganensis subsp. insidiosus</name>
    <dbReference type="NCBI Taxonomy" id="33014"/>
    <lineage>
        <taxon>Bacteria</taxon>
        <taxon>Bacillati</taxon>
        <taxon>Actinomycetota</taxon>
        <taxon>Actinomycetes</taxon>
        <taxon>Micrococcales</taxon>
        <taxon>Microbacteriaceae</taxon>
        <taxon>Clavibacter</taxon>
    </lineage>
</organism>
<dbReference type="AlphaFoldDB" id="A0A399SPU9"/>
<sequence>MYITYERPRQLHDREMDPLAPDADLSPAGESCGETTYDVLGNLWTCTRRPHTESEHRAAYEYRAEGPQGEVAIAWESNWGEPAARPTTTPAVTTTITHPSAVRQCSVTADDLDRIEHPVWETFVPEDYDALTITTTVAEAAAATAALARLVDVLSADELSGSLAAALDCTAADAIADVLRTQGAAGAAHRWIRDHSQQDKPGDVHHSPAPMAPAEYVVPFGAVGALSRDSRP</sequence>